<dbReference type="PROSITE" id="PS51212">
    <property type="entry name" value="WSC"/>
    <property type="match status" value="2"/>
</dbReference>
<dbReference type="InterPro" id="IPR051836">
    <property type="entry name" value="Kremen_rcpt"/>
</dbReference>
<dbReference type="OrthoDB" id="5985073at2759"/>
<keyword evidence="6" id="KW-0325">Glycoprotein</keyword>
<dbReference type="GO" id="GO:0005886">
    <property type="term" value="C:plasma membrane"/>
    <property type="evidence" value="ECO:0007669"/>
    <property type="project" value="TreeGrafter"/>
</dbReference>
<evidence type="ECO:0000313" key="9">
    <source>
        <dbReference type="EMBL" id="KDR73366.1"/>
    </source>
</evidence>
<name>A0A067SR46_GALM3</name>
<evidence type="ECO:0000256" key="2">
    <source>
        <dbReference type="ARBA" id="ARBA00022692"/>
    </source>
</evidence>
<evidence type="ECO:0000313" key="10">
    <source>
        <dbReference type="Proteomes" id="UP000027222"/>
    </source>
</evidence>
<dbReference type="PANTHER" id="PTHR24269">
    <property type="entry name" value="KREMEN PROTEIN"/>
    <property type="match status" value="1"/>
</dbReference>
<feature type="chain" id="PRO_5001649077" description="WSC domain-containing protein" evidence="7">
    <location>
        <begin position="27"/>
        <end position="443"/>
    </location>
</feature>
<feature type="signal peptide" evidence="7">
    <location>
        <begin position="1"/>
        <end position="26"/>
    </location>
</feature>
<keyword evidence="2" id="KW-0812">Transmembrane</keyword>
<feature type="domain" description="WSC" evidence="8">
    <location>
        <begin position="156"/>
        <end position="262"/>
    </location>
</feature>
<evidence type="ECO:0000256" key="3">
    <source>
        <dbReference type="ARBA" id="ARBA00022729"/>
    </source>
</evidence>
<reference evidence="10" key="1">
    <citation type="journal article" date="2014" name="Proc. Natl. Acad. Sci. U.S.A.">
        <title>Extensive sampling of basidiomycete genomes demonstrates inadequacy of the white-rot/brown-rot paradigm for wood decay fungi.</title>
        <authorList>
            <person name="Riley R."/>
            <person name="Salamov A.A."/>
            <person name="Brown D.W."/>
            <person name="Nagy L.G."/>
            <person name="Floudas D."/>
            <person name="Held B.W."/>
            <person name="Levasseur A."/>
            <person name="Lombard V."/>
            <person name="Morin E."/>
            <person name="Otillar R."/>
            <person name="Lindquist E.A."/>
            <person name="Sun H."/>
            <person name="LaButti K.M."/>
            <person name="Schmutz J."/>
            <person name="Jabbour D."/>
            <person name="Luo H."/>
            <person name="Baker S.E."/>
            <person name="Pisabarro A.G."/>
            <person name="Walton J.D."/>
            <person name="Blanchette R.A."/>
            <person name="Henrissat B."/>
            <person name="Martin F."/>
            <person name="Cullen D."/>
            <person name="Hibbett D.S."/>
            <person name="Grigoriev I.V."/>
        </authorList>
    </citation>
    <scope>NUCLEOTIDE SEQUENCE [LARGE SCALE GENOMIC DNA]</scope>
    <source>
        <strain evidence="10">CBS 339.88</strain>
    </source>
</reference>
<dbReference type="InterPro" id="IPR002889">
    <property type="entry name" value="WSC_carb-bd"/>
</dbReference>
<evidence type="ECO:0000256" key="6">
    <source>
        <dbReference type="ARBA" id="ARBA00023180"/>
    </source>
</evidence>
<dbReference type="HOGENOM" id="CLU_038070_0_0_1"/>
<proteinExistence type="predicted"/>
<evidence type="ECO:0000259" key="8">
    <source>
        <dbReference type="PROSITE" id="PS51212"/>
    </source>
</evidence>
<sequence>MPTWFFTSVVAAMLIAIWGKPGPTSALEVRQSSSNPNAILPGWNRLGCFVDQGGVRVLRKASFTSATMTPAACMNFCTPGNFAFAGVEFHNITHPRRKECWCDFAMQTNISAPDTACNDACTGDSTLTCGGMGAITIFANSAPNVIHPANKPFVNTWQYKGCFSELDPVQQAPPARDLQRMVGISGPVSVEPCTAACKASNFALAGLENGGECWCGHTMLGGVRVADSNCLVACTGDPTEFCGSSGSNNGEGHTQISIYQDTSAPPVNFQSCLETKIVGDVILRPVLQNGSSIPNVPMLSGLSDATFPHGFNILSACANGICLDHTNLGLFGPGILNGQQAASFIVNPGDSPVSVFGIPGATFFNGYCWMANPVNPVGSLFQPLLLGVNSRADLWALCPNVTADGRLDVVFSPRDGHPNYQKSACESIFIQTDIETQVAIKSV</sequence>
<evidence type="ECO:0000256" key="1">
    <source>
        <dbReference type="ARBA" id="ARBA00004167"/>
    </source>
</evidence>
<comment type="subcellular location">
    <subcellularLocation>
        <location evidence="1">Membrane</location>
        <topology evidence="1">Single-pass membrane protein</topology>
    </subcellularLocation>
</comment>
<dbReference type="Proteomes" id="UP000027222">
    <property type="component" value="Unassembled WGS sequence"/>
</dbReference>
<evidence type="ECO:0000256" key="5">
    <source>
        <dbReference type="ARBA" id="ARBA00023136"/>
    </source>
</evidence>
<protein>
    <recommendedName>
        <fullName evidence="8">WSC domain-containing protein</fullName>
    </recommendedName>
</protein>
<dbReference type="Pfam" id="PF01822">
    <property type="entry name" value="WSC"/>
    <property type="match status" value="2"/>
</dbReference>
<keyword evidence="3 7" id="KW-0732">Signal</keyword>
<dbReference type="SMART" id="SM00321">
    <property type="entry name" value="WSC"/>
    <property type="match status" value="2"/>
</dbReference>
<keyword evidence="10" id="KW-1185">Reference proteome</keyword>
<organism evidence="9 10">
    <name type="scientific">Galerina marginata (strain CBS 339.88)</name>
    <dbReference type="NCBI Taxonomy" id="685588"/>
    <lineage>
        <taxon>Eukaryota</taxon>
        <taxon>Fungi</taxon>
        <taxon>Dikarya</taxon>
        <taxon>Basidiomycota</taxon>
        <taxon>Agaricomycotina</taxon>
        <taxon>Agaricomycetes</taxon>
        <taxon>Agaricomycetidae</taxon>
        <taxon>Agaricales</taxon>
        <taxon>Agaricineae</taxon>
        <taxon>Strophariaceae</taxon>
        <taxon>Galerina</taxon>
    </lineage>
</organism>
<dbReference type="STRING" id="685588.A0A067SR46"/>
<evidence type="ECO:0000256" key="7">
    <source>
        <dbReference type="SAM" id="SignalP"/>
    </source>
</evidence>
<keyword evidence="5" id="KW-0472">Membrane</keyword>
<accession>A0A067SR46</accession>
<dbReference type="EMBL" id="KL142386">
    <property type="protein sequence ID" value="KDR73366.1"/>
    <property type="molecule type" value="Genomic_DNA"/>
</dbReference>
<keyword evidence="4" id="KW-1133">Transmembrane helix</keyword>
<evidence type="ECO:0000256" key="4">
    <source>
        <dbReference type="ARBA" id="ARBA00022989"/>
    </source>
</evidence>
<dbReference type="PANTHER" id="PTHR24269:SF16">
    <property type="entry name" value="PROTEIN SLG1"/>
    <property type="match status" value="1"/>
</dbReference>
<gene>
    <name evidence="9" type="ORF">GALMADRAFT_142468</name>
</gene>
<dbReference type="AlphaFoldDB" id="A0A067SR46"/>
<feature type="domain" description="WSC" evidence="8">
    <location>
        <begin position="42"/>
        <end position="141"/>
    </location>
</feature>